<name>A0A3A8R256_9BACT</name>
<protein>
    <recommendedName>
        <fullName evidence="5">T9SS C-terminal target domain-containing protein</fullName>
    </recommendedName>
</protein>
<evidence type="ECO:0000313" key="3">
    <source>
        <dbReference type="EMBL" id="RKH72845.1"/>
    </source>
</evidence>
<keyword evidence="4" id="KW-1185">Reference proteome</keyword>
<dbReference type="PROSITE" id="PS51257">
    <property type="entry name" value="PROKAR_LIPOPROTEIN"/>
    <property type="match status" value="1"/>
</dbReference>
<dbReference type="SUPFAM" id="SSF51126">
    <property type="entry name" value="Pectin lyase-like"/>
    <property type="match status" value="1"/>
</dbReference>
<dbReference type="PANTHER" id="PTHR41339:SF1">
    <property type="entry name" value="SECRETED PROTEIN"/>
    <property type="match status" value="1"/>
</dbReference>
<dbReference type="Proteomes" id="UP000282656">
    <property type="component" value="Unassembled WGS sequence"/>
</dbReference>
<gene>
    <name evidence="3" type="ORF">D7X96_04050</name>
</gene>
<dbReference type="InterPro" id="IPR012334">
    <property type="entry name" value="Pectin_lyas_fold"/>
</dbReference>
<feature type="region of interest" description="Disordered" evidence="1">
    <location>
        <begin position="20"/>
        <end position="49"/>
    </location>
</feature>
<feature type="signal peptide" evidence="2">
    <location>
        <begin position="1"/>
        <end position="18"/>
    </location>
</feature>
<organism evidence="3 4">
    <name type="scientific">Corallococcus interemptor</name>
    <dbReference type="NCBI Taxonomy" id="2316720"/>
    <lineage>
        <taxon>Bacteria</taxon>
        <taxon>Pseudomonadati</taxon>
        <taxon>Myxococcota</taxon>
        <taxon>Myxococcia</taxon>
        <taxon>Myxococcales</taxon>
        <taxon>Cystobacterineae</taxon>
        <taxon>Myxococcaceae</taxon>
        <taxon>Corallococcus</taxon>
    </lineage>
</organism>
<keyword evidence="2" id="KW-0732">Signal</keyword>
<feature type="chain" id="PRO_5017207318" description="T9SS C-terminal target domain-containing protein" evidence="2">
    <location>
        <begin position="19"/>
        <end position="461"/>
    </location>
</feature>
<dbReference type="RefSeq" id="WP_121769028.1">
    <property type="nucleotide sequence ID" value="NZ_RAWM01000006.1"/>
</dbReference>
<accession>A0A3A8R256</accession>
<dbReference type="Gene3D" id="2.160.20.10">
    <property type="entry name" value="Single-stranded right-handed beta-helix, Pectin lyase-like"/>
    <property type="match status" value="1"/>
</dbReference>
<dbReference type="OrthoDB" id="237393at2"/>
<comment type="caution">
    <text evidence="3">The sequence shown here is derived from an EMBL/GenBank/DDBJ whole genome shotgun (WGS) entry which is preliminary data.</text>
</comment>
<evidence type="ECO:0000256" key="1">
    <source>
        <dbReference type="SAM" id="MobiDB-lite"/>
    </source>
</evidence>
<feature type="compositionally biased region" description="Polar residues" evidence="1">
    <location>
        <begin position="38"/>
        <end position="49"/>
    </location>
</feature>
<reference evidence="4" key="1">
    <citation type="submission" date="2018-09" db="EMBL/GenBank/DDBJ databases">
        <authorList>
            <person name="Livingstone P.G."/>
            <person name="Whitworth D.E."/>
        </authorList>
    </citation>
    <scope>NUCLEOTIDE SEQUENCE [LARGE SCALE GENOMIC DNA]</scope>
    <source>
        <strain evidence="4">AB047A</strain>
    </source>
</reference>
<dbReference type="InterPro" id="IPR011050">
    <property type="entry name" value="Pectin_lyase_fold/virulence"/>
</dbReference>
<evidence type="ECO:0000256" key="2">
    <source>
        <dbReference type="SAM" id="SignalP"/>
    </source>
</evidence>
<dbReference type="EMBL" id="RAWM01000006">
    <property type="protein sequence ID" value="RKH72845.1"/>
    <property type="molecule type" value="Genomic_DNA"/>
</dbReference>
<sequence length="461" mass="47261">MKNLFASVLTLSSLALLAGCGEDDPKPGNTPDGGDPQATGQDVSGSIQGDTTWKAGTTYTLKDYVFVESGTLTIEPGVTIKGGTGSALVITREAKLNAVGTAEKPIVFTSAQAAGTRAAGDWGGVVLLGKARINVAGGENTIEGFFATSGDTRTKYGGGANADDAHDCGKLKYARIEFAGYELAEDNELNGLTTGACGSATDIDYVQVHKGADDGVEMFGGTAGLKHIVISQPDDDGLDYDLGWRGKVQFLVVQQNGTVGNRGIEASGNKNDNGAQPHTVPEIWNATFIGSGRPAGTTPAQEGLVFNTGAGGLLRNVIVAHFADKAVDVDGTASAALWNAATPELSIQNTFFWSNKGDTASIPNAPNPKKDAAGNVTDPDVSKFVEAEKVLAAGLNNKVVDAQLTAALNLEAPNFAPAAGSPALNPDNAATPGAGFDTSARFVGAVGTTNWLAGWTAFPKN</sequence>
<proteinExistence type="predicted"/>
<evidence type="ECO:0008006" key="5">
    <source>
        <dbReference type="Google" id="ProtNLM"/>
    </source>
</evidence>
<dbReference type="PANTHER" id="PTHR41339">
    <property type="entry name" value="LIPL48"/>
    <property type="match status" value="1"/>
</dbReference>
<dbReference type="AlphaFoldDB" id="A0A3A8R256"/>
<evidence type="ECO:0000313" key="4">
    <source>
        <dbReference type="Proteomes" id="UP000282656"/>
    </source>
</evidence>